<dbReference type="OrthoDB" id="9798623at2"/>
<dbReference type="RefSeq" id="WP_106091243.1">
    <property type="nucleotide sequence ID" value="NZ_PVNL01000086.1"/>
</dbReference>
<organism evidence="3 4">
    <name type="scientific">Enhygromyxa salina</name>
    <dbReference type="NCBI Taxonomy" id="215803"/>
    <lineage>
        <taxon>Bacteria</taxon>
        <taxon>Pseudomonadati</taxon>
        <taxon>Myxococcota</taxon>
        <taxon>Polyangia</taxon>
        <taxon>Nannocystales</taxon>
        <taxon>Nannocystaceae</taxon>
        <taxon>Enhygromyxa</taxon>
    </lineage>
</organism>
<proteinExistence type="inferred from homology"/>
<dbReference type="NCBIfam" id="NF033546">
    <property type="entry name" value="transpos_IS21"/>
    <property type="match status" value="1"/>
</dbReference>
<reference evidence="3 4" key="1">
    <citation type="submission" date="2018-03" db="EMBL/GenBank/DDBJ databases">
        <title>Draft Genome Sequences of the Obligatory Marine Myxobacteria Enhygromyxa salina SWB007.</title>
        <authorList>
            <person name="Poehlein A."/>
            <person name="Moghaddam J.A."/>
            <person name="Harms H."/>
            <person name="Alanjari M."/>
            <person name="Koenig G.M."/>
            <person name="Daniel R."/>
            <person name="Schaeberle T.F."/>
        </authorList>
    </citation>
    <scope>NUCLEOTIDE SEQUENCE [LARGE SCALE GENOMIC DNA]</scope>
    <source>
        <strain evidence="3 4">SWB007</strain>
    </source>
</reference>
<dbReference type="Gene3D" id="3.30.420.10">
    <property type="entry name" value="Ribonuclease H-like superfamily/Ribonuclease H"/>
    <property type="match status" value="1"/>
</dbReference>
<comment type="similarity">
    <text evidence="1">Belongs to the transposase IS21/IS408/IS1162 family.</text>
</comment>
<evidence type="ECO:0000313" key="4">
    <source>
        <dbReference type="Proteomes" id="UP000238823"/>
    </source>
</evidence>
<dbReference type="InterPro" id="IPR012337">
    <property type="entry name" value="RNaseH-like_sf"/>
</dbReference>
<dbReference type="Pfam" id="PF22483">
    <property type="entry name" value="Mu-transpos_C_2"/>
    <property type="match status" value="1"/>
</dbReference>
<protein>
    <submittedName>
        <fullName evidence="3">Integrase core domain protein</fullName>
    </submittedName>
</protein>
<dbReference type="PROSITE" id="PS50994">
    <property type="entry name" value="INTEGRASE"/>
    <property type="match status" value="1"/>
</dbReference>
<dbReference type="GO" id="GO:0015074">
    <property type="term" value="P:DNA integration"/>
    <property type="evidence" value="ECO:0007669"/>
    <property type="project" value="InterPro"/>
</dbReference>
<dbReference type="PANTHER" id="PTHR35004">
    <property type="entry name" value="TRANSPOSASE RV3428C-RELATED"/>
    <property type="match status" value="1"/>
</dbReference>
<evidence type="ECO:0000256" key="1">
    <source>
        <dbReference type="ARBA" id="ARBA00009277"/>
    </source>
</evidence>
<dbReference type="PANTHER" id="PTHR35004:SF8">
    <property type="entry name" value="TRANSPOSASE RV3428C-RELATED"/>
    <property type="match status" value="1"/>
</dbReference>
<feature type="domain" description="Integrase catalytic" evidence="2">
    <location>
        <begin position="145"/>
        <end position="325"/>
    </location>
</feature>
<dbReference type="Pfam" id="PF00665">
    <property type="entry name" value="rve"/>
    <property type="match status" value="1"/>
</dbReference>
<evidence type="ECO:0000313" key="3">
    <source>
        <dbReference type="EMBL" id="PRQ06053.1"/>
    </source>
</evidence>
<gene>
    <name evidence="3" type="ORF">ENSA7_43150</name>
</gene>
<comment type="caution">
    <text evidence="3">The sequence shown here is derived from an EMBL/GenBank/DDBJ whole genome shotgun (WGS) entry which is preliminary data.</text>
</comment>
<dbReference type="AlphaFoldDB" id="A0A2S9YLR2"/>
<dbReference type="SUPFAM" id="SSF53098">
    <property type="entry name" value="Ribonuclease H-like"/>
    <property type="match status" value="1"/>
</dbReference>
<sequence>MRTITMHRLQDLVRLHRLGTGAREVARLLGMSPNTERDYRLALREAGLLEGDPDDLPELVILRAAIEATRPAKPPAQQQTSSVEQWREKIVELTNDGATPTAIYDLLRTQHKAAGFKGSLSAVKRMYARIRADKGISPDDVEIPVDTNPGHVGQVDFGSVGKLWDPVTNALRQAYVFVIVLGYSRHQFAKLVFDQKVETWLALHVEAFEFFGAVIATMVPDNLKAAVIRAAFDVRTEPVLNRSYRELARYYEFQVDPTPPYNPEKKGKVESGVGYVKHNFMVTIGKERDITVLNPRLMNWVLEVAGQRTHGTTHKRPLEVFETVERAKMRPLPAHRWQPVSWRQPMLQRDCHALVDGARYSGPWRLIGKQLLARVGSKSVELYFENTRVATHGFRQPGGRSTHDEHLPPERGEYRHRERSYWVERAQALGEEVESYVAEIFASDDVLCQLTKVQAIIRHLDNFPIERARAACRRASFYGSYSYLAIKNILLEGLDLEPLPSRLVPTSGGLERPRFARNVQELLDFTVDPNDAPN</sequence>
<dbReference type="InterPro" id="IPR001584">
    <property type="entry name" value="Integrase_cat-core"/>
</dbReference>
<dbReference type="Proteomes" id="UP000238823">
    <property type="component" value="Unassembled WGS sequence"/>
</dbReference>
<dbReference type="EMBL" id="PVNL01000086">
    <property type="protein sequence ID" value="PRQ06053.1"/>
    <property type="molecule type" value="Genomic_DNA"/>
</dbReference>
<dbReference type="InterPro" id="IPR054353">
    <property type="entry name" value="IstA-like_C"/>
</dbReference>
<accession>A0A2S9YLR2</accession>
<evidence type="ECO:0000259" key="2">
    <source>
        <dbReference type="PROSITE" id="PS50994"/>
    </source>
</evidence>
<dbReference type="GO" id="GO:0003676">
    <property type="term" value="F:nucleic acid binding"/>
    <property type="evidence" value="ECO:0007669"/>
    <property type="project" value="InterPro"/>
</dbReference>
<dbReference type="InterPro" id="IPR036397">
    <property type="entry name" value="RNaseH_sf"/>
</dbReference>
<name>A0A2S9YLR2_9BACT</name>